<protein>
    <submittedName>
        <fullName evidence="4">S-layer homology domain-containing protein</fullName>
    </submittedName>
</protein>
<proteinExistence type="predicted"/>
<name>A0A1M6K4Z7_9FIRM</name>
<keyword evidence="1" id="KW-0175">Coiled coil</keyword>
<organism evidence="4 5">
    <name type="scientific">Propionispora hippei DSM 15287</name>
    <dbReference type="NCBI Taxonomy" id="1123003"/>
    <lineage>
        <taxon>Bacteria</taxon>
        <taxon>Bacillati</taxon>
        <taxon>Bacillota</taxon>
        <taxon>Negativicutes</taxon>
        <taxon>Selenomonadales</taxon>
        <taxon>Sporomusaceae</taxon>
        <taxon>Propionispora</taxon>
    </lineage>
</organism>
<feature type="coiled-coil region" evidence="1">
    <location>
        <begin position="76"/>
        <end position="114"/>
    </location>
</feature>
<evidence type="ECO:0000313" key="5">
    <source>
        <dbReference type="Proteomes" id="UP000322917"/>
    </source>
</evidence>
<reference evidence="4 5" key="1">
    <citation type="submission" date="2016-11" db="EMBL/GenBank/DDBJ databases">
        <authorList>
            <person name="Varghese N."/>
            <person name="Submissions S."/>
        </authorList>
    </citation>
    <scope>NUCLEOTIDE SEQUENCE [LARGE SCALE GENOMIC DNA]</scope>
    <source>
        <strain evidence="4 5">DSM 15287</strain>
    </source>
</reference>
<keyword evidence="2" id="KW-0732">Signal</keyword>
<feature type="domain" description="SLH" evidence="3">
    <location>
        <begin position="23"/>
        <end position="86"/>
    </location>
</feature>
<gene>
    <name evidence="4" type="ORF">SAMN02745170_02775</name>
</gene>
<dbReference type="PANTHER" id="PTHR43308:SF1">
    <property type="entry name" value="OUTER MEMBRANE PROTEIN ALPHA"/>
    <property type="match status" value="1"/>
</dbReference>
<evidence type="ECO:0000256" key="1">
    <source>
        <dbReference type="SAM" id="Coils"/>
    </source>
</evidence>
<dbReference type="PANTHER" id="PTHR43308">
    <property type="entry name" value="OUTER MEMBRANE PROTEIN ALPHA-RELATED"/>
    <property type="match status" value="1"/>
</dbReference>
<feature type="chain" id="PRO_5012160953" evidence="2">
    <location>
        <begin position="24"/>
        <end position="435"/>
    </location>
</feature>
<dbReference type="PROSITE" id="PS51272">
    <property type="entry name" value="SLH"/>
    <property type="match status" value="1"/>
</dbReference>
<dbReference type="RefSeq" id="WP_149735450.1">
    <property type="nucleotide sequence ID" value="NZ_FQZD01000025.1"/>
</dbReference>
<dbReference type="OrthoDB" id="5845122at2"/>
<dbReference type="Proteomes" id="UP000322917">
    <property type="component" value="Unassembled WGS sequence"/>
</dbReference>
<evidence type="ECO:0000313" key="4">
    <source>
        <dbReference type="EMBL" id="SHJ53991.1"/>
    </source>
</evidence>
<evidence type="ECO:0000259" key="3">
    <source>
        <dbReference type="PROSITE" id="PS51272"/>
    </source>
</evidence>
<feature type="signal peptide" evidence="2">
    <location>
        <begin position="1"/>
        <end position="23"/>
    </location>
</feature>
<keyword evidence="5" id="KW-1185">Reference proteome</keyword>
<dbReference type="Pfam" id="PF00395">
    <property type="entry name" value="SLH"/>
    <property type="match status" value="1"/>
</dbReference>
<dbReference type="SUPFAM" id="SSF56935">
    <property type="entry name" value="Porins"/>
    <property type="match status" value="1"/>
</dbReference>
<dbReference type="InterPro" id="IPR001119">
    <property type="entry name" value="SLH_dom"/>
</dbReference>
<dbReference type="EMBL" id="FQZD01000025">
    <property type="protein sequence ID" value="SHJ53991.1"/>
    <property type="molecule type" value="Genomic_DNA"/>
</dbReference>
<accession>A0A1M6K4Z7</accession>
<dbReference type="InterPro" id="IPR051465">
    <property type="entry name" value="Cell_Envelope_Struct_Comp"/>
</dbReference>
<evidence type="ECO:0000256" key="2">
    <source>
        <dbReference type="SAM" id="SignalP"/>
    </source>
</evidence>
<dbReference type="AlphaFoldDB" id="A0A1M6K4Z7"/>
<sequence length="435" mass="47016">MKKNLAATLALAFTLGIAGTAFAANPFVDVPAKHWSYDAVSKLAADGIVDGYGDGSFKGDKSMTRYEMATIVAKAMAKEEKANAEDKALIQKLSAEYSQELDNLGVRVSNLEKRMDNVTFDGKVRFRYDSEKVGDKSKEGNGQSYLDLFVNGKINDDWKIRAEIESSHSTDGTGITPASDAHSTSKIWAEGKVGATTLDIGKAPLFVGYGLVADTSLNGVQASFGDKLKTTVRYGNLAGDDGILFSGAIVPAPTATDPDAVAFGAGSHYAGVEFAYKASAATDLSAAYHRVNQTVLGEKQNTSIYELGFNSKIADNFTLNGQYAKGNPDKAVYDNVENKAYIAQVTYKNADPKVAKSFDIFAGYHKVGYGAEINTTNDYYDNAKGMHIGFDYVPFENSKFTAFYLNNKAINDDLRTDAVAGTKDKVYRAQVELYF</sequence>